<evidence type="ECO:0000313" key="2">
    <source>
        <dbReference type="EMBL" id="MBX74102.1"/>
    </source>
</evidence>
<protein>
    <submittedName>
        <fullName evidence="2">Uncharacterized protein</fullName>
    </submittedName>
</protein>
<name>A0A2P2R484_RHIMU</name>
<feature type="region of interest" description="Disordered" evidence="1">
    <location>
        <begin position="1"/>
        <end position="28"/>
    </location>
</feature>
<organism evidence="2">
    <name type="scientific">Rhizophora mucronata</name>
    <name type="common">Asiatic mangrove</name>
    <dbReference type="NCBI Taxonomy" id="61149"/>
    <lineage>
        <taxon>Eukaryota</taxon>
        <taxon>Viridiplantae</taxon>
        <taxon>Streptophyta</taxon>
        <taxon>Embryophyta</taxon>
        <taxon>Tracheophyta</taxon>
        <taxon>Spermatophyta</taxon>
        <taxon>Magnoliopsida</taxon>
        <taxon>eudicotyledons</taxon>
        <taxon>Gunneridae</taxon>
        <taxon>Pentapetalae</taxon>
        <taxon>rosids</taxon>
        <taxon>fabids</taxon>
        <taxon>Malpighiales</taxon>
        <taxon>Rhizophoraceae</taxon>
        <taxon>Rhizophora</taxon>
    </lineage>
</organism>
<evidence type="ECO:0000256" key="1">
    <source>
        <dbReference type="SAM" id="MobiDB-lite"/>
    </source>
</evidence>
<feature type="compositionally biased region" description="Polar residues" evidence="1">
    <location>
        <begin position="9"/>
        <end position="20"/>
    </location>
</feature>
<dbReference type="AlphaFoldDB" id="A0A2P2R484"/>
<reference evidence="2" key="1">
    <citation type="submission" date="2018-02" db="EMBL/GenBank/DDBJ databases">
        <title>Rhizophora mucronata_Transcriptome.</title>
        <authorList>
            <person name="Meera S.P."/>
            <person name="Sreeshan A."/>
            <person name="Augustine A."/>
        </authorList>
    </citation>
    <scope>NUCLEOTIDE SEQUENCE</scope>
    <source>
        <tissue evidence="2">Leaf</tissue>
    </source>
</reference>
<proteinExistence type="predicted"/>
<accession>A0A2P2R484</accession>
<sequence length="28" mass="3363">MKNQREENFSNTIGRSQDTKQPCRFLYA</sequence>
<dbReference type="EMBL" id="GGEC01093618">
    <property type="protein sequence ID" value="MBX74102.1"/>
    <property type="molecule type" value="Transcribed_RNA"/>
</dbReference>